<evidence type="ECO:0000313" key="14">
    <source>
        <dbReference type="Proteomes" id="UP001250932"/>
    </source>
</evidence>
<evidence type="ECO:0000256" key="1">
    <source>
        <dbReference type="ARBA" id="ARBA00002324"/>
    </source>
</evidence>
<evidence type="ECO:0000256" key="5">
    <source>
        <dbReference type="ARBA" id="ARBA00022679"/>
    </source>
</evidence>
<dbReference type="InterPro" id="IPR004821">
    <property type="entry name" value="Cyt_trans-like"/>
</dbReference>
<keyword evidence="5 11" id="KW-0808">Transferase</keyword>
<dbReference type="EMBL" id="JAQOUE010000001">
    <property type="protein sequence ID" value="MDT7043487.1"/>
    <property type="molecule type" value="Genomic_DNA"/>
</dbReference>
<evidence type="ECO:0000256" key="9">
    <source>
        <dbReference type="ARBA" id="ARBA00023027"/>
    </source>
</evidence>
<feature type="domain" description="Cytidyltransferase-like" evidence="12">
    <location>
        <begin position="5"/>
        <end position="192"/>
    </location>
</feature>
<evidence type="ECO:0000313" key="13">
    <source>
        <dbReference type="EMBL" id="MDT7043487.1"/>
    </source>
</evidence>
<comment type="caution">
    <text evidence="13">The sequence shown here is derived from an EMBL/GenBank/DDBJ whole genome shotgun (WGS) entry which is preliminary data.</text>
</comment>
<dbReference type="Proteomes" id="UP001250932">
    <property type="component" value="Unassembled WGS sequence"/>
</dbReference>
<evidence type="ECO:0000256" key="6">
    <source>
        <dbReference type="ARBA" id="ARBA00022695"/>
    </source>
</evidence>
<comment type="function">
    <text evidence="1 11">Catalyzes the reversible adenylation of nicotinate mononucleotide (NaMN) to nicotinic acid adenine dinucleotide (NaAD).</text>
</comment>
<keyword evidence="8 11" id="KW-0067">ATP-binding</keyword>
<dbReference type="NCBIfam" id="NF000840">
    <property type="entry name" value="PRK00071.1-3"/>
    <property type="match status" value="1"/>
</dbReference>
<keyword evidence="9 11" id="KW-0520">NAD</keyword>
<evidence type="ECO:0000256" key="8">
    <source>
        <dbReference type="ARBA" id="ARBA00022840"/>
    </source>
</evidence>
<evidence type="ECO:0000256" key="11">
    <source>
        <dbReference type="HAMAP-Rule" id="MF_00244"/>
    </source>
</evidence>
<evidence type="ECO:0000256" key="3">
    <source>
        <dbReference type="ARBA" id="ARBA00009014"/>
    </source>
</evidence>
<comment type="catalytic activity">
    <reaction evidence="10 11">
        <text>nicotinate beta-D-ribonucleotide + ATP + H(+) = deamido-NAD(+) + diphosphate</text>
        <dbReference type="Rhea" id="RHEA:22860"/>
        <dbReference type="ChEBI" id="CHEBI:15378"/>
        <dbReference type="ChEBI" id="CHEBI:30616"/>
        <dbReference type="ChEBI" id="CHEBI:33019"/>
        <dbReference type="ChEBI" id="CHEBI:57502"/>
        <dbReference type="ChEBI" id="CHEBI:58437"/>
        <dbReference type="EC" id="2.7.7.18"/>
    </reaction>
</comment>
<evidence type="ECO:0000256" key="10">
    <source>
        <dbReference type="ARBA" id="ARBA00048721"/>
    </source>
</evidence>
<name>A0ABU3KAW1_9BACT</name>
<reference evidence="13 14" key="1">
    <citation type="journal article" date="2023" name="ISME J.">
        <title>Cultivation and genomic characterization of novel and ubiquitous marine nitrite-oxidizing bacteria from the Nitrospirales.</title>
        <authorList>
            <person name="Mueller A.J."/>
            <person name="Daebeler A."/>
            <person name="Herbold C.W."/>
            <person name="Kirkegaard R.H."/>
            <person name="Daims H."/>
        </authorList>
    </citation>
    <scope>NUCLEOTIDE SEQUENCE [LARGE SCALE GENOMIC DNA]</scope>
    <source>
        <strain evidence="13 14">EB</strain>
    </source>
</reference>
<dbReference type="NCBIfam" id="TIGR00482">
    <property type="entry name" value="nicotinate (nicotinamide) nucleotide adenylyltransferase"/>
    <property type="match status" value="1"/>
</dbReference>
<comment type="similarity">
    <text evidence="3 11">Belongs to the NadD family.</text>
</comment>
<accession>A0ABU3KAW1</accession>
<evidence type="ECO:0000259" key="12">
    <source>
        <dbReference type="Pfam" id="PF01467"/>
    </source>
</evidence>
<proteinExistence type="inferred from homology"/>
<dbReference type="InterPro" id="IPR014729">
    <property type="entry name" value="Rossmann-like_a/b/a_fold"/>
</dbReference>
<dbReference type="InterPro" id="IPR005248">
    <property type="entry name" value="NadD/NMNAT"/>
</dbReference>
<dbReference type="CDD" id="cd02165">
    <property type="entry name" value="NMNAT"/>
    <property type="match status" value="1"/>
</dbReference>
<keyword evidence="4 11" id="KW-0662">Pyridine nucleotide biosynthesis</keyword>
<dbReference type="PANTHER" id="PTHR39321">
    <property type="entry name" value="NICOTINATE-NUCLEOTIDE ADENYLYLTRANSFERASE-RELATED"/>
    <property type="match status" value="1"/>
</dbReference>
<dbReference type="Gene3D" id="3.40.50.620">
    <property type="entry name" value="HUPs"/>
    <property type="match status" value="1"/>
</dbReference>
<dbReference type="Pfam" id="PF01467">
    <property type="entry name" value="CTP_transf_like"/>
    <property type="match status" value="1"/>
</dbReference>
<protein>
    <recommendedName>
        <fullName evidence="11">Probable nicotinate-nucleotide adenylyltransferase</fullName>
        <ecNumber evidence="11">2.7.7.18</ecNumber>
    </recommendedName>
    <alternativeName>
        <fullName evidence="11">Deamido-NAD(+) diphosphorylase</fullName>
    </alternativeName>
    <alternativeName>
        <fullName evidence="11">Deamido-NAD(+) pyrophosphorylase</fullName>
    </alternativeName>
    <alternativeName>
        <fullName evidence="11">Nicotinate mononucleotide adenylyltransferase</fullName>
        <shortName evidence="11">NaMN adenylyltransferase</shortName>
    </alternativeName>
</protein>
<gene>
    <name evidence="11 13" type="primary">nadD</name>
    <name evidence="13" type="ORF">PPG34_14105</name>
</gene>
<dbReference type="NCBIfam" id="TIGR00125">
    <property type="entry name" value="cyt_tran_rel"/>
    <property type="match status" value="1"/>
</dbReference>
<dbReference type="HAMAP" id="MF_00244">
    <property type="entry name" value="NaMN_adenylyltr"/>
    <property type="match status" value="1"/>
</dbReference>
<evidence type="ECO:0000256" key="7">
    <source>
        <dbReference type="ARBA" id="ARBA00022741"/>
    </source>
</evidence>
<keyword evidence="7 11" id="KW-0547">Nucleotide-binding</keyword>
<dbReference type="GO" id="GO:0004515">
    <property type="term" value="F:nicotinate-nucleotide adenylyltransferase activity"/>
    <property type="evidence" value="ECO:0007669"/>
    <property type="project" value="UniProtKB-EC"/>
</dbReference>
<organism evidence="13 14">
    <name type="scientific">Candidatus Nitronereus thalassa</name>
    <dbReference type="NCBI Taxonomy" id="3020898"/>
    <lineage>
        <taxon>Bacteria</taxon>
        <taxon>Pseudomonadati</taxon>
        <taxon>Nitrospirota</taxon>
        <taxon>Nitrospiria</taxon>
        <taxon>Nitrospirales</taxon>
        <taxon>Nitrospiraceae</taxon>
        <taxon>Candidatus Nitronereus</taxon>
    </lineage>
</organism>
<dbReference type="RefSeq" id="WP_313834054.1">
    <property type="nucleotide sequence ID" value="NZ_JAQOUE010000001.1"/>
</dbReference>
<sequence length="219" mass="24187">MKIGLLGGTFNPIHKGHLHIADQTRTRLGFDQILFIPTGDPPHKSLTSLAPAHHRLAMVKLATQPFPYFQVSDIEATSSETCYTIDTLNALKDQIEGELFFLVGLDAFLDFPTWKAADQLFTNANFIVLSRPGVQFAETTALPLLPRISEKDVNALDQGVRDHVEIPTSPSTTITFLALPPCDISASAIRDRLQKGLSVTDWLPAPIESYIIEHHLYGT</sequence>
<evidence type="ECO:0000256" key="4">
    <source>
        <dbReference type="ARBA" id="ARBA00022642"/>
    </source>
</evidence>
<dbReference type="PANTHER" id="PTHR39321:SF3">
    <property type="entry name" value="PHOSPHOPANTETHEINE ADENYLYLTRANSFERASE"/>
    <property type="match status" value="1"/>
</dbReference>
<evidence type="ECO:0000256" key="2">
    <source>
        <dbReference type="ARBA" id="ARBA00005019"/>
    </source>
</evidence>
<keyword evidence="6 11" id="KW-0548">Nucleotidyltransferase</keyword>
<dbReference type="EC" id="2.7.7.18" evidence="11"/>
<dbReference type="SUPFAM" id="SSF52374">
    <property type="entry name" value="Nucleotidylyl transferase"/>
    <property type="match status" value="1"/>
</dbReference>
<keyword evidence="14" id="KW-1185">Reference proteome</keyword>
<comment type="pathway">
    <text evidence="2 11">Cofactor biosynthesis; NAD(+) biosynthesis; deamido-NAD(+) from nicotinate D-ribonucleotide: step 1/1.</text>
</comment>